<dbReference type="Proteomes" id="UP000006327">
    <property type="component" value="Unassembled WGS sequence"/>
</dbReference>
<dbReference type="EMBL" id="BAEO01000021">
    <property type="protein sequence ID" value="GAC18717.1"/>
    <property type="molecule type" value="Genomic_DNA"/>
</dbReference>
<dbReference type="RefSeq" id="WP_007618813.1">
    <property type="nucleotide sequence ID" value="NZ_BAEO01000021.1"/>
</dbReference>
<keyword evidence="10 11" id="KW-0998">Cell outer membrane</keyword>
<dbReference type="GO" id="GO:0009279">
    <property type="term" value="C:cell outer membrane"/>
    <property type="evidence" value="ECO:0007669"/>
    <property type="project" value="UniProtKB-SubCell"/>
</dbReference>
<keyword evidence="5 11" id="KW-0812">Transmembrane</keyword>
<keyword evidence="9 11" id="KW-0472">Membrane</keyword>
<evidence type="ECO:0000256" key="4">
    <source>
        <dbReference type="ARBA" id="ARBA00022496"/>
    </source>
</evidence>
<dbReference type="PANTHER" id="PTHR32552:SF81">
    <property type="entry name" value="TONB-DEPENDENT OUTER MEMBRANE RECEPTOR"/>
    <property type="match status" value="1"/>
</dbReference>
<dbReference type="Gene3D" id="2.40.170.20">
    <property type="entry name" value="TonB-dependent receptor, beta-barrel domain"/>
    <property type="match status" value="1"/>
</dbReference>
<evidence type="ECO:0000256" key="5">
    <source>
        <dbReference type="ARBA" id="ARBA00022692"/>
    </source>
</evidence>
<evidence type="ECO:0000256" key="1">
    <source>
        <dbReference type="ARBA" id="ARBA00004571"/>
    </source>
</evidence>
<evidence type="ECO:0000256" key="13">
    <source>
        <dbReference type="SAM" id="SignalP"/>
    </source>
</evidence>
<dbReference type="SUPFAM" id="SSF56935">
    <property type="entry name" value="Porins"/>
    <property type="match status" value="1"/>
</dbReference>
<evidence type="ECO:0000256" key="12">
    <source>
        <dbReference type="RuleBase" id="RU003357"/>
    </source>
</evidence>
<evidence type="ECO:0000256" key="8">
    <source>
        <dbReference type="ARBA" id="ARBA00023077"/>
    </source>
</evidence>
<sequence>MRHNKLAFAVFTSLTLGTSSVSYAQENRVFEKIQVTAKKKSQDLQDVSVSVTAFSGDALRELNMTDSVDIAAQTPGLNIGTPVGEGNNPSISLRGVGLNDFNDNNEGPIAVYRDEIYQSAMPGLTFQLFDLERVEVLRGPQGTLYGRNATGGLVHFISSAPTEDTEILLDLTLAEYNQIKTEAAIGGSLTDSIQGRLSIATNNHDGYVENRIGTDANEANSKAYRLQLNFDVTDDFSALVNVHGGKSDTNGPQYQHVASSNGFGSSNTDFFGYSDNDGDNFAGEYNRQGLLKIDSDGASLKLNWEQPNFTFTSISAIENVEKKHQEDADMGPFSALIPEFYSKNEQFSQEFRVSGSADSFEWIVGAYYFENEVTGRLDLDINYPGQIIDSLTGAPEGTFGTELVPFVNYDIDYDQDTESYGLFGQIEKSLSDSLTLTVGLRYTSEERNMQYQNLATSNPDAVVNSCLIPAGDVCGLVGDASYPGSDYYFDFTNQNPASADLTSLDDSNVSGQIGLDYKVNEDTLVFFNIANGFKSGGFNGGFLDYTDGVTEEDVPFESEELTSYEAGIKTTLASGDVRVNTSVFYYDYENYQALTFAGLSQFINNSDAKLKGLETEVTWVPGDKWDIKLGASLLDTEIDSVIVRGVGTVKDREMVLAPKYAVNGIIRYYATDSISVQLDFNHQGEQFFDITNSEVSTEESYTVFNARVGYQINDAWKVSAFAKNITDEEYRVYSFDFTQNAGYIQEFYARPRWMGINIQYNYY</sequence>
<dbReference type="InterPro" id="IPR000531">
    <property type="entry name" value="Beta-barrel_TonB"/>
</dbReference>
<comment type="similarity">
    <text evidence="11 12">Belongs to the TonB-dependent receptor family.</text>
</comment>
<keyword evidence="3 11" id="KW-1134">Transmembrane beta strand</keyword>
<keyword evidence="17" id="KW-1185">Reference proteome</keyword>
<evidence type="ECO:0000256" key="7">
    <source>
        <dbReference type="ARBA" id="ARBA00023065"/>
    </source>
</evidence>
<evidence type="ECO:0000256" key="10">
    <source>
        <dbReference type="ARBA" id="ARBA00023237"/>
    </source>
</evidence>
<feature type="chain" id="PRO_5003897538" description="TonB-dependent receptor" evidence="13">
    <location>
        <begin position="25"/>
        <end position="763"/>
    </location>
</feature>
<organism evidence="16 17">
    <name type="scientific">Paraglaciecola arctica BSs20135</name>
    <dbReference type="NCBI Taxonomy" id="493475"/>
    <lineage>
        <taxon>Bacteria</taxon>
        <taxon>Pseudomonadati</taxon>
        <taxon>Pseudomonadota</taxon>
        <taxon>Gammaproteobacteria</taxon>
        <taxon>Alteromonadales</taxon>
        <taxon>Alteromonadaceae</taxon>
        <taxon>Paraglaciecola</taxon>
    </lineage>
</organism>
<dbReference type="InterPro" id="IPR036942">
    <property type="entry name" value="Beta-barrel_TonB_sf"/>
</dbReference>
<evidence type="ECO:0008006" key="18">
    <source>
        <dbReference type="Google" id="ProtNLM"/>
    </source>
</evidence>
<keyword evidence="4" id="KW-0410">Iron transport</keyword>
<dbReference type="PANTHER" id="PTHR32552">
    <property type="entry name" value="FERRICHROME IRON RECEPTOR-RELATED"/>
    <property type="match status" value="1"/>
</dbReference>
<dbReference type="eggNOG" id="COG4773">
    <property type="taxonomic scope" value="Bacteria"/>
</dbReference>
<dbReference type="Pfam" id="PF00593">
    <property type="entry name" value="TonB_dep_Rec_b-barrel"/>
    <property type="match status" value="1"/>
</dbReference>
<dbReference type="InterPro" id="IPR039426">
    <property type="entry name" value="TonB-dep_rcpt-like"/>
</dbReference>
<feature type="domain" description="TonB-dependent receptor plug" evidence="15">
    <location>
        <begin position="44"/>
        <end position="152"/>
    </location>
</feature>
<evidence type="ECO:0000313" key="16">
    <source>
        <dbReference type="EMBL" id="GAC18717.1"/>
    </source>
</evidence>
<evidence type="ECO:0000313" key="17">
    <source>
        <dbReference type="Proteomes" id="UP000006327"/>
    </source>
</evidence>
<keyword evidence="13" id="KW-0732">Signal</keyword>
<evidence type="ECO:0000259" key="14">
    <source>
        <dbReference type="Pfam" id="PF00593"/>
    </source>
</evidence>
<feature type="domain" description="TonB-dependent receptor-like beta-barrel" evidence="14">
    <location>
        <begin position="243"/>
        <end position="725"/>
    </location>
</feature>
<name>K6YKL6_9ALTE</name>
<protein>
    <recommendedName>
        <fullName evidence="18">TonB-dependent receptor</fullName>
    </recommendedName>
</protein>
<dbReference type="OrthoDB" id="7051185at2"/>
<proteinExistence type="inferred from homology"/>
<evidence type="ECO:0000256" key="9">
    <source>
        <dbReference type="ARBA" id="ARBA00023136"/>
    </source>
</evidence>
<comment type="caution">
    <text evidence="16">The sequence shown here is derived from an EMBL/GenBank/DDBJ whole genome shotgun (WGS) entry which is preliminary data.</text>
</comment>
<dbReference type="AlphaFoldDB" id="K6YKL6"/>
<comment type="subcellular location">
    <subcellularLocation>
        <location evidence="1 11">Cell outer membrane</location>
        <topology evidence="1 11">Multi-pass membrane protein</topology>
    </subcellularLocation>
</comment>
<evidence type="ECO:0000256" key="3">
    <source>
        <dbReference type="ARBA" id="ARBA00022452"/>
    </source>
</evidence>
<feature type="signal peptide" evidence="13">
    <location>
        <begin position="1"/>
        <end position="24"/>
    </location>
</feature>
<dbReference type="GO" id="GO:0006826">
    <property type="term" value="P:iron ion transport"/>
    <property type="evidence" value="ECO:0007669"/>
    <property type="project" value="UniProtKB-KW"/>
</dbReference>
<evidence type="ECO:0000259" key="15">
    <source>
        <dbReference type="Pfam" id="PF07715"/>
    </source>
</evidence>
<keyword evidence="7" id="KW-0406">Ion transport</keyword>
<dbReference type="PROSITE" id="PS52016">
    <property type="entry name" value="TONB_DEPENDENT_REC_3"/>
    <property type="match status" value="1"/>
</dbReference>
<gene>
    <name evidence="16" type="ORF">GARC_1745</name>
</gene>
<reference evidence="16 17" key="1">
    <citation type="journal article" date="2017" name="Antonie Van Leeuwenhoek">
        <title>Rhizobium rhizosphaerae sp. nov., a novel species isolated from rice rhizosphere.</title>
        <authorList>
            <person name="Zhao J.J."/>
            <person name="Zhang J."/>
            <person name="Zhang R.J."/>
            <person name="Zhang C.W."/>
            <person name="Yin H.Q."/>
            <person name="Zhang X.X."/>
        </authorList>
    </citation>
    <scope>NUCLEOTIDE SEQUENCE [LARGE SCALE GENOMIC DNA]</scope>
    <source>
        <strain evidence="16 17">BSs20135</strain>
    </source>
</reference>
<keyword evidence="8 12" id="KW-0798">TonB box</keyword>
<evidence type="ECO:0000256" key="2">
    <source>
        <dbReference type="ARBA" id="ARBA00022448"/>
    </source>
</evidence>
<keyword evidence="2 11" id="KW-0813">Transport</keyword>
<dbReference type="Pfam" id="PF07715">
    <property type="entry name" value="Plug"/>
    <property type="match status" value="1"/>
</dbReference>
<evidence type="ECO:0000256" key="6">
    <source>
        <dbReference type="ARBA" id="ARBA00023004"/>
    </source>
</evidence>
<dbReference type="InterPro" id="IPR012910">
    <property type="entry name" value="Plug_dom"/>
</dbReference>
<keyword evidence="6" id="KW-0408">Iron</keyword>
<evidence type="ECO:0000256" key="11">
    <source>
        <dbReference type="PROSITE-ProRule" id="PRU01360"/>
    </source>
</evidence>
<dbReference type="STRING" id="493475.GARC_1745"/>
<accession>K6YKL6</accession>